<protein>
    <recommendedName>
        <fullName evidence="2">Phage-related protein</fullName>
    </recommendedName>
</protein>
<proteinExistence type="predicted"/>
<accession>A0A3B0YBY8</accession>
<gene>
    <name evidence="1" type="ORF">MNBD_GAMMA08-1056</name>
</gene>
<organism evidence="1">
    <name type="scientific">hydrothermal vent metagenome</name>
    <dbReference type="NCBI Taxonomy" id="652676"/>
    <lineage>
        <taxon>unclassified sequences</taxon>
        <taxon>metagenomes</taxon>
        <taxon>ecological metagenomes</taxon>
    </lineage>
</organism>
<evidence type="ECO:0008006" key="2">
    <source>
        <dbReference type="Google" id="ProtNLM"/>
    </source>
</evidence>
<sequence length="111" mass="12765">MKEFRFINKPALKEFKALPDHIQKRFANDLNAICQGKAPFSKFKHLNDSIGTGAIKLIENGRPAYRTIYVAKFKDAVYILHSFTKTTNGVDRKAMDTAKRRYKAMKAELKK</sequence>
<evidence type="ECO:0000313" key="1">
    <source>
        <dbReference type="EMBL" id="VAW65886.1"/>
    </source>
</evidence>
<reference evidence="1" key="1">
    <citation type="submission" date="2018-06" db="EMBL/GenBank/DDBJ databases">
        <authorList>
            <person name="Zhirakovskaya E."/>
        </authorList>
    </citation>
    <scope>NUCLEOTIDE SEQUENCE</scope>
</reference>
<dbReference type="AlphaFoldDB" id="A0A3B0YBY8"/>
<dbReference type="EMBL" id="UOFH01000332">
    <property type="protein sequence ID" value="VAW65886.1"/>
    <property type="molecule type" value="Genomic_DNA"/>
</dbReference>
<dbReference type="Pfam" id="PF05973">
    <property type="entry name" value="Gp49"/>
    <property type="match status" value="1"/>
</dbReference>
<name>A0A3B0YBY8_9ZZZZ</name>
<dbReference type="InterPro" id="IPR009241">
    <property type="entry name" value="HigB-like"/>
</dbReference>